<keyword evidence="2 5" id="KW-0812">Transmembrane</keyword>
<feature type="transmembrane region" description="Helical" evidence="5">
    <location>
        <begin position="32"/>
        <end position="50"/>
    </location>
</feature>
<dbReference type="RefSeq" id="WP_284680777.1">
    <property type="nucleotide sequence ID" value="NZ_CP060096.1"/>
</dbReference>
<evidence type="ECO:0000313" key="7">
    <source>
        <dbReference type="EMBL" id="QSZ28046.1"/>
    </source>
</evidence>
<dbReference type="AlphaFoldDB" id="A0A975GBC9"/>
<feature type="transmembrane region" description="Helical" evidence="5">
    <location>
        <begin position="56"/>
        <end position="88"/>
    </location>
</feature>
<proteinExistence type="predicted"/>
<evidence type="ECO:0000256" key="5">
    <source>
        <dbReference type="SAM" id="Phobius"/>
    </source>
</evidence>
<evidence type="ECO:0000256" key="2">
    <source>
        <dbReference type="ARBA" id="ARBA00022692"/>
    </source>
</evidence>
<dbReference type="EMBL" id="CP060096">
    <property type="protein sequence ID" value="QSZ28046.1"/>
    <property type="molecule type" value="Genomic_DNA"/>
</dbReference>
<comment type="subcellular location">
    <subcellularLocation>
        <location evidence="1">Membrane</location>
        <topology evidence="1">Multi-pass membrane protein</topology>
    </subcellularLocation>
</comment>
<evidence type="ECO:0000256" key="1">
    <source>
        <dbReference type="ARBA" id="ARBA00004141"/>
    </source>
</evidence>
<dbReference type="InterPro" id="IPR007829">
    <property type="entry name" value="TM2"/>
</dbReference>
<name>A0A975GBC9_9THEO</name>
<sequence length="138" mass="15982">MSEVLYDKQKLTEKQLSILSSEMEKYKKSTTVAYLLWLFLGGLGAHKFYLGKIGMGFLYLSMFIIGWLTVGIYIGIVILIILGIFLIYDLFTIPSQIKSIYEYEEKRTIDRLLSINNYLSQETKQDQEAKQDEAKQDS</sequence>
<evidence type="ECO:0000256" key="3">
    <source>
        <dbReference type="ARBA" id="ARBA00022989"/>
    </source>
</evidence>
<dbReference type="Pfam" id="PF05154">
    <property type="entry name" value="TM2"/>
    <property type="match status" value="1"/>
</dbReference>
<reference evidence="7" key="1">
    <citation type="submission" date="2020-08" db="EMBL/GenBank/DDBJ databases">
        <title>Genomic insights into the carbon and energy metabolism of the first obligate autotrophic acetogenic bacterium Aceticella autotrophica gen. nov., sp. nov.</title>
        <authorList>
            <person name="Toshchakov S.V."/>
            <person name="Elcheninov A.G."/>
            <person name="Kublanov I.V."/>
            <person name="Frolov E.N."/>
            <person name="Lebedinsky A.V."/>
        </authorList>
    </citation>
    <scope>NUCLEOTIDE SEQUENCE</scope>
    <source>
        <strain evidence="7">3443-3Ac</strain>
    </source>
</reference>
<gene>
    <name evidence="7" type="ORF">ACETAC_04090</name>
</gene>
<accession>A0A975GBC9</accession>
<organism evidence="7 8">
    <name type="scientific">Aceticella autotrophica</name>
    <dbReference type="NCBI Taxonomy" id="2755338"/>
    <lineage>
        <taxon>Bacteria</taxon>
        <taxon>Bacillati</taxon>
        <taxon>Bacillota</taxon>
        <taxon>Clostridia</taxon>
        <taxon>Thermoanaerobacterales</taxon>
        <taxon>Thermoanaerobacteraceae</taxon>
        <taxon>Aceticella</taxon>
    </lineage>
</organism>
<dbReference type="KEGG" id="aaut:ACETAC_04090"/>
<feature type="domain" description="TM2" evidence="6">
    <location>
        <begin position="27"/>
        <end position="76"/>
    </location>
</feature>
<evidence type="ECO:0000259" key="6">
    <source>
        <dbReference type="Pfam" id="PF05154"/>
    </source>
</evidence>
<keyword evidence="3 5" id="KW-1133">Transmembrane helix</keyword>
<protein>
    <submittedName>
        <fullName evidence="7">TM2 domain-containing protein</fullName>
    </submittedName>
</protein>
<dbReference type="GO" id="GO:0016020">
    <property type="term" value="C:membrane"/>
    <property type="evidence" value="ECO:0007669"/>
    <property type="project" value="UniProtKB-SubCell"/>
</dbReference>
<evidence type="ECO:0000256" key="4">
    <source>
        <dbReference type="ARBA" id="ARBA00023136"/>
    </source>
</evidence>
<keyword evidence="4 5" id="KW-0472">Membrane</keyword>
<keyword evidence="8" id="KW-1185">Reference proteome</keyword>
<evidence type="ECO:0000313" key="8">
    <source>
        <dbReference type="Proteomes" id="UP000671913"/>
    </source>
</evidence>
<dbReference type="Proteomes" id="UP000671913">
    <property type="component" value="Chromosome"/>
</dbReference>